<dbReference type="Proteomes" id="UP001175001">
    <property type="component" value="Unassembled WGS sequence"/>
</dbReference>
<sequence>MAMMGPLVQAITGGYFDLISFDPRSAGKTIAMSCYQNSAERVNAHLMNPNFNGHESDTMLGRLWASTENLDTACYENKKEIGDLVGMSFTARDYIRIAETLNEDGLLRYFGFSGGTVLGATIAAMFPDKIERMILDGVWNIHEYWHYHGVEGFSDTDKTFSGFLSTCIAAGERCPLSHLNRTADDLEKATYELIEKVKYRPLPYQGKLIDYTFVRNVIFLGITSVAQWPAVATFLDALFTGNMTELDAPLQTLSATEDPAFTENRFGIQCGDKPWRTSHLEDVLPVIDQVSSLSKLAGDRISYDIEACVQWKMDAKERYLGDYRVSTRHPILIIGNTFDPVTPIVSARNASASLEGSVVLEHHGFGHCSPAQVSRCTAKATQVYFDNGTLPEPGSICEVDVPPFSNVTWQDVLL</sequence>
<evidence type="ECO:0000313" key="4">
    <source>
        <dbReference type="EMBL" id="KAK0662812.1"/>
    </source>
</evidence>
<dbReference type="InterPro" id="IPR029058">
    <property type="entry name" value="AB_hydrolase_fold"/>
</dbReference>
<accession>A0AA40D5W0</accession>
<keyword evidence="4" id="KW-0031">Aminopeptidase</keyword>
<dbReference type="Gene3D" id="3.40.50.1820">
    <property type="entry name" value="alpha/beta hydrolase"/>
    <property type="match status" value="1"/>
</dbReference>
<dbReference type="EMBL" id="JAUJDW010000005">
    <property type="protein sequence ID" value="KAK0662812.1"/>
    <property type="molecule type" value="Genomic_DNA"/>
</dbReference>
<dbReference type="InterPro" id="IPR013595">
    <property type="entry name" value="Pept_S33_TAP-like_C"/>
</dbReference>
<keyword evidence="5" id="KW-1185">Reference proteome</keyword>
<evidence type="ECO:0000256" key="2">
    <source>
        <dbReference type="ARBA" id="ARBA00022801"/>
    </source>
</evidence>
<reference evidence="4" key="1">
    <citation type="submission" date="2023-06" db="EMBL/GenBank/DDBJ databases">
        <title>Multi-omics analyses reveal the molecular pathogenesis toolkit of Lasiodiplodia hormozganensis, a cross-kingdom pathogen.</title>
        <authorList>
            <person name="Felix C."/>
            <person name="Meneses R."/>
            <person name="Goncalves M.F.M."/>
            <person name="Tilleman L."/>
            <person name="Duarte A.S."/>
            <person name="Jorrin-Novo J.V."/>
            <person name="Van De Peer Y."/>
            <person name="Deforce D."/>
            <person name="Van Nieuwerburgh F."/>
            <person name="Esteves A.C."/>
            <person name="Alves A."/>
        </authorList>
    </citation>
    <scope>NUCLEOTIDE SEQUENCE</scope>
    <source>
        <strain evidence="4">CBS 339.90</strain>
    </source>
</reference>
<gene>
    <name evidence="4" type="primary">tap_0</name>
    <name evidence="4" type="ORF">DIS24_g1817</name>
</gene>
<protein>
    <submittedName>
        <fullName evidence="4">Tripeptidyl aminopeptidase</fullName>
    </submittedName>
</protein>
<comment type="similarity">
    <text evidence="1">Belongs to the peptidase S33 family.</text>
</comment>
<dbReference type="GO" id="GO:0004177">
    <property type="term" value="F:aminopeptidase activity"/>
    <property type="evidence" value="ECO:0007669"/>
    <property type="project" value="UniProtKB-KW"/>
</dbReference>
<keyword evidence="4" id="KW-0645">Protease</keyword>
<comment type="caution">
    <text evidence="4">The sequence shown here is derived from an EMBL/GenBank/DDBJ whole genome shotgun (WGS) entry which is preliminary data.</text>
</comment>
<evidence type="ECO:0000313" key="5">
    <source>
        <dbReference type="Proteomes" id="UP001175001"/>
    </source>
</evidence>
<feature type="domain" description="Peptidase S33 tripeptidyl aminopeptidase-like C-terminal" evidence="3">
    <location>
        <begin position="295"/>
        <end position="397"/>
    </location>
</feature>
<evidence type="ECO:0000259" key="3">
    <source>
        <dbReference type="Pfam" id="PF08386"/>
    </source>
</evidence>
<dbReference type="PANTHER" id="PTHR43248">
    <property type="entry name" value="2-SUCCINYL-6-HYDROXY-2,4-CYCLOHEXADIENE-1-CARBOXYLATE SYNTHASE"/>
    <property type="match status" value="1"/>
</dbReference>
<dbReference type="InterPro" id="IPR051601">
    <property type="entry name" value="Serine_prot/Carboxylest_S33"/>
</dbReference>
<organism evidence="4 5">
    <name type="scientific">Lasiodiplodia hormozganensis</name>
    <dbReference type="NCBI Taxonomy" id="869390"/>
    <lineage>
        <taxon>Eukaryota</taxon>
        <taxon>Fungi</taxon>
        <taxon>Dikarya</taxon>
        <taxon>Ascomycota</taxon>
        <taxon>Pezizomycotina</taxon>
        <taxon>Dothideomycetes</taxon>
        <taxon>Dothideomycetes incertae sedis</taxon>
        <taxon>Botryosphaeriales</taxon>
        <taxon>Botryosphaeriaceae</taxon>
        <taxon>Lasiodiplodia</taxon>
    </lineage>
</organism>
<proteinExistence type="inferred from homology"/>
<dbReference type="Pfam" id="PF08386">
    <property type="entry name" value="Abhydrolase_4"/>
    <property type="match status" value="1"/>
</dbReference>
<dbReference type="SUPFAM" id="SSF53474">
    <property type="entry name" value="alpha/beta-Hydrolases"/>
    <property type="match status" value="1"/>
</dbReference>
<keyword evidence="2" id="KW-0378">Hydrolase</keyword>
<dbReference type="AlphaFoldDB" id="A0AA40D5W0"/>
<name>A0AA40D5W0_9PEZI</name>
<evidence type="ECO:0000256" key="1">
    <source>
        <dbReference type="ARBA" id="ARBA00010088"/>
    </source>
</evidence>
<dbReference type="PANTHER" id="PTHR43248:SF25">
    <property type="entry name" value="AB HYDROLASE-1 DOMAIN-CONTAINING PROTEIN-RELATED"/>
    <property type="match status" value="1"/>
</dbReference>